<keyword evidence="6" id="KW-0675">Receptor</keyword>
<evidence type="ECO:0000256" key="8">
    <source>
        <dbReference type="ARBA" id="ARBA00023224"/>
    </source>
</evidence>
<sequence length="37" mass="4163">LRGVMKVDVNLQKVDIDQCSSDGWFSGTHKCHLNDSE</sequence>
<keyword evidence="7" id="KW-0325">Glycoprotein</keyword>
<keyword evidence="5" id="KW-0297">G-protein coupled receptor</keyword>
<protein>
    <recommendedName>
        <fullName evidence="9">GPR158/179 extracellular domain-containing protein</fullName>
    </recommendedName>
</protein>
<dbReference type="InParanoid" id="D2I8E7"/>
<evidence type="ECO:0000256" key="1">
    <source>
        <dbReference type="ARBA" id="ARBA00004651"/>
    </source>
</evidence>
<evidence type="ECO:0000256" key="7">
    <source>
        <dbReference type="ARBA" id="ARBA00023180"/>
    </source>
</evidence>
<accession>D2I8E7</accession>
<name>D2I8E7_AILME</name>
<evidence type="ECO:0000256" key="5">
    <source>
        <dbReference type="ARBA" id="ARBA00023040"/>
    </source>
</evidence>
<dbReference type="EMBL" id="GL196396">
    <property type="protein sequence ID" value="EFB28548.1"/>
    <property type="molecule type" value="Genomic_DNA"/>
</dbReference>
<feature type="non-terminal residue" evidence="10">
    <location>
        <position position="37"/>
    </location>
</feature>
<comment type="subcellular location">
    <subcellularLocation>
        <location evidence="1">Cell membrane</location>
        <topology evidence="1">Multi-pass membrane protein</topology>
    </subcellularLocation>
</comment>
<evidence type="ECO:0000256" key="3">
    <source>
        <dbReference type="ARBA" id="ARBA00022475"/>
    </source>
</evidence>
<gene>
    <name evidence="10" type="ORF">PANDA_022350</name>
</gene>
<proteinExistence type="inferred from homology"/>
<feature type="domain" description="GPR158/179 extracellular" evidence="9">
    <location>
        <begin position="1"/>
        <end position="35"/>
    </location>
</feature>
<organism evidence="10">
    <name type="scientific">Ailuropoda melanoleuca</name>
    <name type="common">Giant panda</name>
    <dbReference type="NCBI Taxonomy" id="9646"/>
    <lineage>
        <taxon>Eukaryota</taxon>
        <taxon>Metazoa</taxon>
        <taxon>Chordata</taxon>
        <taxon>Craniata</taxon>
        <taxon>Vertebrata</taxon>
        <taxon>Euteleostomi</taxon>
        <taxon>Mammalia</taxon>
        <taxon>Eutheria</taxon>
        <taxon>Laurasiatheria</taxon>
        <taxon>Carnivora</taxon>
        <taxon>Caniformia</taxon>
        <taxon>Ursidae</taxon>
        <taxon>Ailuropoda</taxon>
    </lineage>
</organism>
<dbReference type="GO" id="GO:0005886">
    <property type="term" value="C:plasma membrane"/>
    <property type="evidence" value="ECO:0007669"/>
    <property type="project" value="UniProtKB-SubCell"/>
</dbReference>
<keyword evidence="4" id="KW-0732">Signal</keyword>
<dbReference type="PANTHER" id="PTHR32546:SF11">
    <property type="entry name" value="G-PROTEIN COUPLED RECEPTOR 158-RELATED"/>
    <property type="match status" value="1"/>
</dbReference>
<keyword evidence="8" id="KW-0807">Transducer</keyword>
<evidence type="ECO:0000256" key="4">
    <source>
        <dbReference type="ARBA" id="ARBA00022729"/>
    </source>
</evidence>
<reference evidence="10" key="1">
    <citation type="journal article" date="2010" name="Nature">
        <title>The sequence and de novo assembly of the giant panda genome.</title>
        <authorList>
            <person name="Li R."/>
            <person name="Fan W."/>
            <person name="Tian G."/>
            <person name="Zhu H."/>
            <person name="He L."/>
            <person name="Cai J."/>
            <person name="Huang Q."/>
            <person name="Cai Q."/>
            <person name="Li B."/>
            <person name="Bai Y."/>
            <person name="Zhang Z."/>
            <person name="Zhang Y."/>
            <person name="Wang W."/>
            <person name="Li J."/>
            <person name="Wei F."/>
            <person name="Li H."/>
            <person name="Jian M."/>
            <person name="Li J."/>
            <person name="Zhang Z."/>
            <person name="Nielsen R."/>
            <person name="Li D."/>
            <person name="Gu W."/>
            <person name="Yang Z."/>
            <person name="Xuan Z."/>
            <person name="Ryder O.A."/>
            <person name="Leung F.C."/>
            <person name="Zhou Y."/>
            <person name="Cao J."/>
            <person name="Sun X."/>
            <person name="Fu Y."/>
            <person name="Fang X."/>
            <person name="Guo X."/>
            <person name="Wang B."/>
            <person name="Hou R."/>
            <person name="Shen F."/>
            <person name="Mu B."/>
            <person name="Ni P."/>
            <person name="Lin R."/>
            <person name="Qian W."/>
            <person name="Wang G."/>
            <person name="Yu C."/>
            <person name="Nie W."/>
            <person name="Wang J."/>
            <person name="Wu Z."/>
            <person name="Liang H."/>
            <person name="Min J."/>
            <person name="Wu Q."/>
            <person name="Cheng S."/>
            <person name="Ruan J."/>
            <person name="Wang M."/>
            <person name="Shi Z."/>
            <person name="Wen M."/>
            <person name="Liu B."/>
            <person name="Ren X."/>
            <person name="Zheng H."/>
            <person name="Dong D."/>
            <person name="Cook K."/>
            <person name="Shan G."/>
            <person name="Zhang H."/>
            <person name="Kosiol C."/>
            <person name="Xie X."/>
            <person name="Lu Z."/>
            <person name="Zheng H."/>
            <person name="Li Y."/>
            <person name="Steiner C.C."/>
            <person name="Lam T.T."/>
            <person name="Lin S."/>
            <person name="Zhang Q."/>
            <person name="Li G."/>
            <person name="Tian J."/>
            <person name="Gong T."/>
            <person name="Liu H."/>
            <person name="Zhang D."/>
            <person name="Fang L."/>
            <person name="Ye C."/>
            <person name="Zhang J."/>
            <person name="Hu W."/>
            <person name="Xu A."/>
            <person name="Ren Y."/>
            <person name="Zhang G."/>
            <person name="Bruford M.W."/>
            <person name="Li Q."/>
            <person name="Ma L."/>
            <person name="Guo Y."/>
            <person name="An N."/>
            <person name="Hu Y."/>
            <person name="Zheng Y."/>
            <person name="Shi Y."/>
            <person name="Li Z."/>
            <person name="Liu Q."/>
            <person name="Chen Y."/>
            <person name="Zhao J."/>
            <person name="Qu N."/>
            <person name="Zhao S."/>
            <person name="Tian F."/>
            <person name="Wang X."/>
            <person name="Wang H."/>
            <person name="Xu L."/>
            <person name="Liu X."/>
            <person name="Vinar T."/>
            <person name="Wang Y."/>
            <person name="Lam T.W."/>
            <person name="Yiu S.M."/>
            <person name="Liu S."/>
            <person name="Zhang H."/>
            <person name="Li D."/>
            <person name="Huang Y."/>
            <person name="Wang X."/>
            <person name="Yang G."/>
            <person name="Jiang Z."/>
            <person name="Wang J."/>
            <person name="Qin N."/>
            <person name="Li L."/>
            <person name="Li J."/>
            <person name="Bolund L."/>
            <person name="Kristiansen K."/>
            <person name="Wong G.K."/>
            <person name="Olson M."/>
            <person name="Zhang X."/>
            <person name="Li S."/>
            <person name="Yang H."/>
            <person name="Wang J."/>
            <person name="Wang J."/>
        </authorList>
    </citation>
    <scope>NUCLEOTIDE SEQUENCE [LARGE SCALE GENOMIC DNA]</scope>
</reference>
<evidence type="ECO:0000313" key="10">
    <source>
        <dbReference type="EMBL" id="EFB28548.1"/>
    </source>
</evidence>
<dbReference type="InterPro" id="IPR054714">
    <property type="entry name" value="GPR158_179_extracellular"/>
</dbReference>
<keyword evidence="3" id="KW-1003">Cell membrane</keyword>
<keyword evidence="3" id="KW-0472">Membrane</keyword>
<dbReference type="InterPro" id="IPR043458">
    <property type="entry name" value="GPR158/179"/>
</dbReference>
<dbReference type="AlphaFoldDB" id="D2I8E7"/>
<evidence type="ECO:0000256" key="6">
    <source>
        <dbReference type="ARBA" id="ARBA00023170"/>
    </source>
</evidence>
<comment type="similarity">
    <text evidence="2">Belongs to the G-protein coupled receptor 3 family.</text>
</comment>
<dbReference type="PANTHER" id="PTHR32546">
    <property type="entry name" value="G-PROTEIN COUPLED RECEPTOR 158-RELATED"/>
    <property type="match status" value="1"/>
</dbReference>
<evidence type="ECO:0000256" key="2">
    <source>
        <dbReference type="ARBA" id="ARBA00007242"/>
    </source>
</evidence>
<evidence type="ECO:0000259" key="9">
    <source>
        <dbReference type="Pfam" id="PF22572"/>
    </source>
</evidence>
<dbReference type="GO" id="GO:0004930">
    <property type="term" value="F:G protein-coupled receptor activity"/>
    <property type="evidence" value="ECO:0007669"/>
    <property type="project" value="UniProtKB-KW"/>
</dbReference>
<dbReference type="Pfam" id="PF22572">
    <property type="entry name" value="GPR158_179_EC"/>
    <property type="match status" value="1"/>
</dbReference>
<feature type="non-terminal residue" evidence="10">
    <location>
        <position position="1"/>
    </location>
</feature>